<accession>A0A9J6A3X5</accession>
<keyword evidence="3" id="KW-1185">Reference proteome</keyword>
<proteinExistence type="predicted"/>
<feature type="compositionally biased region" description="Polar residues" evidence="1">
    <location>
        <begin position="1"/>
        <end position="11"/>
    </location>
</feature>
<dbReference type="AlphaFoldDB" id="A0A9J6A3X5"/>
<evidence type="ECO:0000256" key="1">
    <source>
        <dbReference type="SAM" id="MobiDB-lite"/>
    </source>
</evidence>
<protein>
    <submittedName>
        <fullName evidence="2">Uncharacterized protein</fullName>
    </submittedName>
</protein>
<sequence>MHHANFSQPHQGPTDLTHEPALKWSCPCPGSRSTISGFSGSTTESTESTAKGAKRVEYCDTTLLLSAVLADFTRESRSVSSTGRAIAVRTSTAFVDALCRESETTVG</sequence>
<gene>
    <name evidence="2" type="ORF">H5410_018716</name>
</gene>
<dbReference type="Proteomes" id="UP000824120">
    <property type="component" value="Chromosome 3"/>
</dbReference>
<feature type="compositionally biased region" description="Low complexity" evidence="1">
    <location>
        <begin position="33"/>
        <end position="49"/>
    </location>
</feature>
<reference evidence="2 3" key="1">
    <citation type="submission" date="2020-09" db="EMBL/GenBank/DDBJ databases">
        <title>De no assembly of potato wild relative species, Solanum commersonii.</title>
        <authorList>
            <person name="Cho K."/>
        </authorList>
    </citation>
    <scope>NUCLEOTIDE SEQUENCE [LARGE SCALE GENOMIC DNA]</scope>
    <source>
        <strain evidence="2">LZ3.2</strain>
        <tissue evidence="2">Leaf</tissue>
    </source>
</reference>
<evidence type="ECO:0000313" key="2">
    <source>
        <dbReference type="EMBL" id="KAG5618892.1"/>
    </source>
</evidence>
<feature type="region of interest" description="Disordered" evidence="1">
    <location>
        <begin position="1"/>
        <end position="21"/>
    </location>
</feature>
<comment type="caution">
    <text evidence="2">The sequence shown here is derived from an EMBL/GenBank/DDBJ whole genome shotgun (WGS) entry which is preliminary data.</text>
</comment>
<dbReference type="EMBL" id="JACXVP010000003">
    <property type="protein sequence ID" value="KAG5618892.1"/>
    <property type="molecule type" value="Genomic_DNA"/>
</dbReference>
<evidence type="ECO:0000313" key="3">
    <source>
        <dbReference type="Proteomes" id="UP000824120"/>
    </source>
</evidence>
<name>A0A9J6A3X5_SOLCO</name>
<organism evidence="2 3">
    <name type="scientific">Solanum commersonii</name>
    <name type="common">Commerson's wild potato</name>
    <name type="synonym">Commerson's nightshade</name>
    <dbReference type="NCBI Taxonomy" id="4109"/>
    <lineage>
        <taxon>Eukaryota</taxon>
        <taxon>Viridiplantae</taxon>
        <taxon>Streptophyta</taxon>
        <taxon>Embryophyta</taxon>
        <taxon>Tracheophyta</taxon>
        <taxon>Spermatophyta</taxon>
        <taxon>Magnoliopsida</taxon>
        <taxon>eudicotyledons</taxon>
        <taxon>Gunneridae</taxon>
        <taxon>Pentapetalae</taxon>
        <taxon>asterids</taxon>
        <taxon>lamiids</taxon>
        <taxon>Solanales</taxon>
        <taxon>Solanaceae</taxon>
        <taxon>Solanoideae</taxon>
        <taxon>Solaneae</taxon>
        <taxon>Solanum</taxon>
    </lineage>
</organism>
<feature type="region of interest" description="Disordered" evidence="1">
    <location>
        <begin position="33"/>
        <end position="52"/>
    </location>
</feature>
<dbReference type="OrthoDB" id="8959839at2759"/>